<accession>A0A504YM38</accession>
<evidence type="ECO:0000313" key="1">
    <source>
        <dbReference type="EMBL" id="TPP59077.1"/>
    </source>
</evidence>
<organism evidence="1 2">
    <name type="scientific">Fasciola gigantica</name>
    <name type="common">Giant liver fluke</name>
    <dbReference type="NCBI Taxonomy" id="46835"/>
    <lineage>
        <taxon>Eukaryota</taxon>
        <taxon>Metazoa</taxon>
        <taxon>Spiralia</taxon>
        <taxon>Lophotrochozoa</taxon>
        <taxon>Platyhelminthes</taxon>
        <taxon>Trematoda</taxon>
        <taxon>Digenea</taxon>
        <taxon>Plagiorchiida</taxon>
        <taxon>Echinostomata</taxon>
        <taxon>Echinostomatoidea</taxon>
        <taxon>Fasciolidae</taxon>
        <taxon>Fasciola</taxon>
    </lineage>
</organism>
<name>A0A504YM38_FASGI</name>
<keyword evidence="2" id="KW-1185">Reference proteome</keyword>
<dbReference type="EMBL" id="SUNJ01011191">
    <property type="protein sequence ID" value="TPP59077.1"/>
    <property type="molecule type" value="Genomic_DNA"/>
</dbReference>
<gene>
    <name evidence="1" type="ORF">FGIG_06027</name>
</gene>
<proteinExistence type="predicted"/>
<comment type="caution">
    <text evidence="1">The sequence shown here is derived from an EMBL/GenBank/DDBJ whole genome shotgun (WGS) entry which is preliminary data.</text>
</comment>
<protein>
    <submittedName>
        <fullName evidence="1">Uncharacterized protein</fullName>
    </submittedName>
</protein>
<evidence type="ECO:0000313" key="2">
    <source>
        <dbReference type="Proteomes" id="UP000316759"/>
    </source>
</evidence>
<sequence>MHHLFLLSPITQYVANLNPKTETFSAADDLITPDPYEHCGEPFGPDIWSTYWSEPFQQTARTRSPPNPLVPVQNSGKTDPQLNAFGLTSIVSATSNDYFRTSSHPEVVSKSPLFQGSTTYYSGSMTQPNIHTLEPPAKTNSNDTYLVSAGGFESLILQCAVDLMSSSGLPDDNAHNEHSSWRYQADPAPATEGARTADSKAMSNIFGDDQESRHQFGITDVFDTVLSSTSSSPSSPSTTNTKETRKMYVYAYQCLPVIHRTLYNKNMHVSRDIQDL</sequence>
<dbReference type="Proteomes" id="UP000316759">
    <property type="component" value="Unassembled WGS sequence"/>
</dbReference>
<reference evidence="1 2" key="1">
    <citation type="submission" date="2019-04" db="EMBL/GenBank/DDBJ databases">
        <title>Annotation for the trematode Fasciola gigantica.</title>
        <authorList>
            <person name="Choi Y.-J."/>
        </authorList>
    </citation>
    <scope>NUCLEOTIDE SEQUENCE [LARGE SCALE GENOMIC DNA]</scope>
    <source>
        <strain evidence="1">Uganda_cow_1</strain>
    </source>
</reference>
<dbReference type="AlphaFoldDB" id="A0A504YM38"/>